<accession>A0ACC2XMW3</accession>
<reference evidence="1" key="1">
    <citation type="submission" date="2023-04" db="EMBL/GenBank/DDBJ databases">
        <title>Draft Genome sequencing of Naganishia species isolated from polar environments using Oxford Nanopore Technology.</title>
        <authorList>
            <person name="Leo P."/>
            <person name="Venkateswaran K."/>
        </authorList>
    </citation>
    <scope>NUCLEOTIDE SEQUENCE</scope>
    <source>
        <strain evidence="1">DBVPG 5303</strain>
    </source>
</reference>
<protein>
    <submittedName>
        <fullName evidence="1">Uncharacterized protein</fullName>
    </submittedName>
</protein>
<dbReference type="Proteomes" id="UP001234202">
    <property type="component" value="Unassembled WGS sequence"/>
</dbReference>
<proteinExistence type="predicted"/>
<dbReference type="EMBL" id="JASBWV010000008">
    <property type="protein sequence ID" value="KAJ9124971.1"/>
    <property type="molecule type" value="Genomic_DNA"/>
</dbReference>
<comment type="caution">
    <text evidence="1">The sequence shown here is derived from an EMBL/GenBank/DDBJ whole genome shotgun (WGS) entry which is preliminary data.</text>
</comment>
<keyword evidence="2" id="KW-1185">Reference proteome</keyword>
<name>A0ACC2XMW3_9TREE</name>
<evidence type="ECO:0000313" key="2">
    <source>
        <dbReference type="Proteomes" id="UP001234202"/>
    </source>
</evidence>
<evidence type="ECO:0000313" key="1">
    <source>
        <dbReference type="EMBL" id="KAJ9124971.1"/>
    </source>
</evidence>
<organism evidence="1 2">
    <name type="scientific">Naganishia onofrii</name>
    <dbReference type="NCBI Taxonomy" id="1851511"/>
    <lineage>
        <taxon>Eukaryota</taxon>
        <taxon>Fungi</taxon>
        <taxon>Dikarya</taxon>
        <taxon>Basidiomycota</taxon>
        <taxon>Agaricomycotina</taxon>
        <taxon>Tremellomycetes</taxon>
        <taxon>Filobasidiales</taxon>
        <taxon>Filobasidiaceae</taxon>
        <taxon>Naganishia</taxon>
    </lineage>
</organism>
<sequence length="939" mass="102709">MTPQVDRPNKRARVVAGSEIKTTKSRSTARLFAPFRALGFISNDVPFALQVRSAKGALKGPNVNIVSCLGRSWAMWDAGKMNLLFVGPEEEEDIASLAVHNNDLFASAGPKVIRYQRGKQIAAYSASSPDVKLGQILIFGEQLLALRQDGKGLLVWKISTLELESEIKFHSSFSATTMLHPATYLNKVIVGSVEGALQLWNNTSAAVTTIAQSPAIDVIGVGHADGRVHVVDIKIGEEIFDVKMEEGGIAGLSFRMDGPPILATSSTSGSIAVWDLGTKGRILHVLRDSHEAPINGLQWVQGQPLLISSSGDNSIKQWVFDADTAMPRLLKFRTGHHAPVSCIRYYGEDGKQILSAGRDRALRYTSVVRDSRSHELSQGSLAKKASNLSVSVTSLKFQPILAISSSSTRSKDWEDVVTAHVNDSYARTWRVQDKKAGRWALDVQDGAVKTVCVTACGNYAVAGSSTGQIRCWNLQSGHERKVFNLAGVTQPTQKSRNLARSKAVRVGKSITGLATDALNSVLVAATLDGTLNFFDFHTTQLEHTMSLPSNVTQINLNRDSGLLAVVCDDLVVRLIDIETRRIVRELAGFKGRVLDLTFSPDSRWLVAASLDSIVRTFDVPTGQLVDAFRTSSISTSVTFSPTGDFLATAQVDSVGVYLWANKAQFSEVALRHIDEDDITNVSMPSVHGTDDDADLEGITPVGEPEYQDIYTTPDQITEEMMTLSLVPRSKWQTLLNLDTIRMRNKPKEAPKAPEQAPFFLPTVTNLDDGLGTRFDIPTKGDGEQNAGRRTGLDSAFVESDFTARLSKEDPHGGCAYLVASVDPAGVLLFCLFVDNAFFEYVKALSPAKIDLEIRSLLSLEHLEKFLRALIARLKTHRDFEVVQALLNVCLTIHSDLFMENSELRATMEELLAEQKKESVRLMNLISYSLGTISFLRSGA</sequence>
<gene>
    <name evidence="1" type="ORF">QFC24_002903</name>
</gene>